<dbReference type="GO" id="GO:0008168">
    <property type="term" value="F:methyltransferase activity"/>
    <property type="evidence" value="ECO:0007669"/>
    <property type="project" value="UniProtKB-KW"/>
</dbReference>
<reference evidence="4" key="1">
    <citation type="submission" date="2015-09" db="EMBL/GenBank/DDBJ databases">
        <title>Prevalence of NDMs in South Africa.</title>
        <authorList>
            <person name="Osei Sekyere J."/>
            <person name="Govinden U."/>
            <person name="Essack S."/>
            <person name="Haldorsen B."/>
            <person name="Samuelsen O."/>
            <person name="Aasnaes B."/>
            <person name="Sundsfjord A."/>
        </authorList>
    </citation>
    <scope>NUCLEOTIDE SEQUENCE [LARGE SCALE GENOMIC DNA]</scope>
    <source>
        <strain evidence="4">ST62:944112508</strain>
    </source>
</reference>
<dbReference type="EMBL" id="LJEB01000024">
    <property type="protein sequence ID" value="KPR56491.1"/>
    <property type="molecule type" value="Genomic_DNA"/>
</dbReference>
<proteinExistence type="predicted"/>
<organism evidence="2">
    <name type="scientific">Citrobacter freundii</name>
    <dbReference type="NCBI Taxonomy" id="546"/>
    <lineage>
        <taxon>Bacteria</taxon>
        <taxon>Pseudomonadati</taxon>
        <taxon>Pseudomonadota</taxon>
        <taxon>Gammaproteobacteria</taxon>
        <taxon>Enterobacterales</taxon>
        <taxon>Enterobacteriaceae</taxon>
        <taxon>Citrobacter</taxon>
        <taxon>Citrobacter freundii complex</taxon>
    </lineage>
</organism>
<evidence type="ECO:0000313" key="2">
    <source>
        <dbReference type="EMBL" id="HAT3898012.1"/>
    </source>
</evidence>
<reference evidence="2" key="4">
    <citation type="submission" date="2020-09" db="EMBL/GenBank/DDBJ databases">
        <authorList>
            <consortium name="NCBI Pathogen Detection Project"/>
        </authorList>
    </citation>
    <scope>NUCLEOTIDE SEQUENCE</scope>
    <source>
        <strain evidence="2">O50</strain>
    </source>
</reference>
<dbReference type="Pfam" id="PF13649">
    <property type="entry name" value="Methyltransf_25"/>
    <property type="match status" value="1"/>
</dbReference>
<name>A0A0N8LWB7_CITFR</name>
<dbReference type="InterPro" id="IPR029063">
    <property type="entry name" value="SAM-dependent_MTases_sf"/>
</dbReference>
<dbReference type="RefSeq" id="WP_057063329.1">
    <property type="nucleotide sequence ID" value="NZ_CABDWZ010000001.1"/>
</dbReference>
<dbReference type="EMBL" id="DACSXJ010000012">
    <property type="protein sequence ID" value="HAT3898012.1"/>
    <property type="molecule type" value="Genomic_DNA"/>
</dbReference>
<dbReference type="Proteomes" id="UP000855471">
    <property type="component" value="Unassembled WGS sequence"/>
</dbReference>
<comment type="caution">
    <text evidence="2">The sequence shown here is derived from an EMBL/GenBank/DDBJ whole genome shotgun (WGS) entry which is preliminary data.</text>
</comment>
<sequence>MLIDDIDFADLYRKQLQLANRNEKKPEHWDKRAEKMAENCASLTDSYLLQLLGKIDLQGAESLFDMGCGPGTVSLALAKKIPIIYGVDYSQGMLGVAARRAVQMNARHVQWVQRAWEEHWDDLPQCDIAVASRSTLVADMRQAMTKLNNQARLRVYTTHLVSSSFVSPTIQRALGREVIELPNYIYALNVLYQMGIHAHVDFIRGPNCQQDNSTWMRFLENVRWSMGELSADEVERLETWYQQQDPRAIAPASRDWALIWWDSVPREALR</sequence>
<evidence type="ECO:0000313" key="3">
    <source>
        <dbReference type="EMBL" id="KPR56491.1"/>
    </source>
</evidence>
<gene>
    <name evidence="3" type="ORF">AN672_06315</name>
    <name evidence="2" type="ORF">I9Y29_002446</name>
</gene>
<reference evidence="3 4" key="2">
    <citation type="journal article" date="2017" name="PLoS ONE">
        <title>Genomic and phenotypic characterisation of fluoroquinolone resistance mechanisms in Enterobacteriaceae in Durban, South Africa.</title>
        <authorList>
            <person name="Osei Sekyere J."/>
            <person name="Amoako D.G."/>
        </authorList>
    </citation>
    <scope>NUCLEOTIDE SEQUENCE [LARGE SCALE GENOMIC DNA]</scope>
    <source>
        <strain evidence="3 4">ST62:944112508</strain>
    </source>
</reference>
<feature type="domain" description="Methyltransferase" evidence="1">
    <location>
        <begin position="65"/>
        <end position="145"/>
    </location>
</feature>
<keyword evidence="2" id="KW-0489">Methyltransferase</keyword>
<dbReference type="SUPFAM" id="SSF53335">
    <property type="entry name" value="S-adenosyl-L-methionine-dependent methyltransferases"/>
    <property type="match status" value="1"/>
</dbReference>
<keyword evidence="2" id="KW-0808">Transferase</keyword>
<dbReference type="AlphaFoldDB" id="A0A0N8LWB7"/>
<evidence type="ECO:0000259" key="1">
    <source>
        <dbReference type="Pfam" id="PF13649"/>
    </source>
</evidence>
<dbReference type="Gene3D" id="3.40.50.150">
    <property type="entry name" value="Vaccinia Virus protein VP39"/>
    <property type="match status" value="1"/>
</dbReference>
<reference evidence="2" key="3">
    <citation type="journal article" date="2018" name="Genome Biol.">
        <title>SKESA: strategic k-mer extension for scrupulous assemblies.</title>
        <authorList>
            <person name="Souvorov A."/>
            <person name="Agarwala R."/>
            <person name="Lipman D.J."/>
        </authorList>
    </citation>
    <scope>NUCLEOTIDE SEQUENCE</scope>
    <source>
        <strain evidence="2">O50</strain>
    </source>
</reference>
<accession>A0A0N8LWB7</accession>
<dbReference type="CDD" id="cd02440">
    <property type="entry name" value="AdoMet_MTases"/>
    <property type="match status" value="1"/>
</dbReference>
<dbReference type="GO" id="GO:0032259">
    <property type="term" value="P:methylation"/>
    <property type="evidence" value="ECO:0007669"/>
    <property type="project" value="UniProtKB-KW"/>
</dbReference>
<dbReference type="Proteomes" id="UP000050520">
    <property type="component" value="Unassembled WGS sequence"/>
</dbReference>
<protein>
    <submittedName>
        <fullName evidence="2 3">Methyltransferase</fullName>
    </submittedName>
</protein>
<evidence type="ECO:0000313" key="4">
    <source>
        <dbReference type="Proteomes" id="UP000050520"/>
    </source>
</evidence>
<dbReference type="InterPro" id="IPR041698">
    <property type="entry name" value="Methyltransf_25"/>
</dbReference>